<feature type="transmembrane region" description="Helical" evidence="5">
    <location>
        <begin position="131"/>
        <end position="151"/>
    </location>
</feature>
<evidence type="ECO:0000256" key="4">
    <source>
        <dbReference type="PROSITE-ProRule" id="PRU01161"/>
    </source>
</evidence>
<dbReference type="InterPro" id="IPR050301">
    <property type="entry name" value="NTE"/>
</dbReference>
<evidence type="ECO:0000256" key="2">
    <source>
        <dbReference type="ARBA" id="ARBA00022963"/>
    </source>
</evidence>
<evidence type="ECO:0000256" key="5">
    <source>
        <dbReference type="SAM" id="Phobius"/>
    </source>
</evidence>
<dbReference type="InterPro" id="IPR016035">
    <property type="entry name" value="Acyl_Trfase/lysoPLipase"/>
</dbReference>
<dbReference type="FunFam" id="3.40.1090.10:FF:000015">
    <property type="entry name" value="Patatin like phospholipase domain containing 7"/>
    <property type="match status" value="1"/>
</dbReference>
<feature type="transmembrane region" description="Helical" evidence="5">
    <location>
        <begin position="202"/>
        <end position="221"/>
    </location>
</feature>
<keyword evidence="1 7" id="KW-0378">Hydrolase</keyword>
<protein>
    <submittedName>
        <fullName evidence="7">Neuropathy target esterase sws isoform x1</fullName>
        <ecNumber evidence="7">3.1.1.1</ecNumber>
        <ecNumber evidence="7">3.1.1.5</ecNumber>
    </submittedName>
</protein>
<reference evidence="7" key="2">
    <citation type="journal article" date="2017" name="J. Med. Entomol.">
        <title>Transcriptome Analysis of the Triatoma infestans (Hemiptera: Reduviidae) Integument.</title>
        <authorList>
            <person name="Calderon-Fernandez G.M."/>
            <person name="Moriconi D.E."/>
            <person name="Dulbecco A.B."/>
            <person name="Juarez M.P."/>
        </authorList>
    </citation>
    <scope>NUCLEOTIDE SEQUENCE</scope>
    <source>
        <strain evidence="7">Int1</strain>
        <tissue evidence="7">Integument</tissue>
    </source>
</reference>
<sequence>KQYHRMVEYETMDISHIIFFVASVMFSIRSQYRLNELYAKVLMSEANVHSDFSRLARWLTGTSVGLVLGGGGAKGASHVGMIKAIEEAGIPIDMVGGVSIGAFIGGLWCMYRDTTTLTQKAREWSQKMNKWWALIFDLTYPVTSMFTGRAFNRTLTNAFGETRIEDLWVPYFTVSTDITASTMRVHTHGSFCGGMSVPRCPYLVTCHHSVILLMVIYFLMVDMSTIFQPM</sequence>
<keyword evidence="3" id="KW-0443">Lipid metabolism</keyword>
<dbReference type="GO" id="GO:0004622">
    <property type="term" value="F:phosphatidylcholine lysophospholipase activity"/>
    <property type="evidence" value="ECO:0007669"/>
    <property type="project" value="UniProtKB-EC"/>
</dbReference>
<accession>A0A170ZD98</accession>
<dbReference type="PANTHER" id="PTHR14226">
    <property type="entry name" value="NEUROPATHY TARGET ESTERASE/SWISS CHEESE D.MELANOGASTER"/>
    <property type="match status" value="1"/>
</dbReference>
<dbReference type="GO" id="GO:0016042">
    <property type="term" value="P:lipid catabolic process"/>
    <property type="evidence" value="ECO:0007669"/>
    <property type="project" value="UniProtKB-KW"/>
</dbReference>
<keyword evidence="5" id="KW-0472">Membrane</keyword>
<reference evidence="7" key="1">
    <citation type="submission" date="2016-04" db="EMBL/GenBank/DDBJ databases">
        <authorList>
            <person name="Calderon-Fernandez G.M.Sr."/>
        </authorList>
    </citation>
    <scope>NUCLEOTIDE SEQUENCE</scope>
    <source>
        <strain evidence="7">Int1</strain>
        <tissue evidence="7">Integument</tissue>
    </source>
</reference>
<organism evidence="7">
    <name type="scientific">Triatoma infestans</name>
    <name type="common">Assassin bug</name>
    <dbReference type="NCBI Taxonomy" id="30076"/>
    <lineage>
        <taxon>Eukaryota</taxon>
        <taxon>Metazoa</taxon>
        <taxon>Ecdysozoa</taxon>
        <taxon>Arthropoda</taxon>
        <taxon>Hexapoda</taxon>
        <taxon>Insecta</taxon>
        <taxon>Pterygota</taxon>
        <taxon>Neoptera</taxon>
        <taxon>Paraneoptera</taxon>
        <taxon>Hemiptera</taxon>
        <taxon>Heteroptera</taxon>
        <taxon>Panheteroptera</taxon>
        <taxon>Cimicomorpha</taxon>
        <taxon>Reduviidae</taxon>
        <taxon>Triatominae</taxon>
        <taxon>Triatoma</taxon>
    </lineage>
</organism>
<dbReference type="GO" id="GO:0005783">
    <property type="term" value="C:endoplasmic reticulum"/>
    <property type="evidence" value="ECO:0007669"/>
    <property type="project" value="TreeGrafter"/>
</dbReference>
<dbReference type="PANTHER" id="PTHR14226:SF29">
    <property type="entry name" value="NEUROPATHY TARGET ESTERASE SWS"/>
    <property type="match status" value="1"/>
</dbReference>
<keyword evidence="5" id="KW-0812">Transmembrane</keyword>
<keyword evidence="5" id="KW-1133">Transmembrane helix</keyword>
<dbReference type="GO" id="GO:0106435">
    <property type="term" value="F:carboxylesterase activity"/>
    <property type="evidence" value="ECO:0007669"/>
    <property type="project" value="UniProtKB-EC"/>
</dbReference>
<keyword evidence="2" id="KW-0442">Lipid degradation</keyword>
<dbReference type="SUPFAM" id="SSF52151">
    <property type="entry name" value="FabD/lysophospholipase-like"/>
    <property type="match status" value="1"/>
</dbReference>
<comment type="caution">
    <text evidence="4">Lacks conserved residue(s) required for the propagation of feature annotation.</text>
</comment>
<dbReference type="EC" id="3.1.1.1" evidence="7"/>
<feature type="non-terminal residue" evidence="7">
    <location>
        <position position="1"/>
    </location>
</feature>
<dbReference type="Pfam" id="PF01734">
    <property type="entry name" value="Patatin"/>
    <property type="match status" value="1"/>
</dbReference>
<feature type="short sequence motif" description="GXGXXG" evidence="4">
    <location>
        <begin position="70"/>
        <end position="75"/>
    </location>
</feature>
<name>A0A170ZD98_TRIIF</name>
<dbReference type="EC" id="3.1.1.5" evidence="7"/>
<evidence type="ECO:0000256" key="3">
    <source>
        <dbReference type="ARBA" id="ARBA00023098"/>
    </source>
</evidence>
<dbReference type="EMBL" id="GEMB01002336">
    <property type="protein sequence ID" value="JAS00847.1"/>
    <property type="molecule type" value="Transcribed_RNA"/>
</dbReference>
<dbReference type="Gene3D" id="3.40.1090.10">
    <property type="entry name" value="Cytosolic phospholipase A2 catalytic domain"/>
    <property type="match status" value="1"/>
</dbReference>
<evidence type="ECO:0000256" key="1">
    <source>
        <dbReference type="ARBA" id="ARBA00022801"/>
    </source>
</evidence>
<evidence type="ECO:0000313" key="7">
    <source>
        <dbReference type="EMBL" id="JAS00847.1"/>
    </source>
</evidence>
<feature type="transmembrane region" description="Helical" evidence="5">
    <location>
        <begin position="14"/>
        <end position="34"/>
    </location>
</feature>
<evidence type="ECO:0000259" key="6">
    <source>
        <dbReference type="PROSITE" id="PS51635"/>
    </source>
</evidence>
<dbReference type="InterPro" id="IPR002641">
    <property type="entry name" value="PNPLA_dom"/>
</dbReference>
<feature type="short sequence motif" description="GXSXG" evidence="4">
    <location>
        <begin position="97"/>
        <end position="101"/>
    </location>
</feature>
<feature type="domain" description="PNPLA" evidence="6">
    <location>
        <begin position="66"/>
        <end position="230"/>
    </location>
</feature>
<feature type="transmembrane region" description="Helical" evidence="5">
    <location>
        <begin position="88"/>
        <end position="111"/>
    </location>
</feature>
<dbReference type="AlphaFoldDB" id="A0A170ZD98"/>
<dbReference type="PROSITE" id="PS51635">
    <property type="entry name" value="PNPLA"/>
    <property type="match status" value="1"/>
</dbReference>
<proteinExistence type="predicted"/>